<feature type="chain" id="PRO_5045065159" description="Immunoglobulin domain-containing protein" evidence="1">
    <location>
        <begin position="32"/>
        <end position="350"/>
    </location>
</feature>
<reference evidence="4" key="1">
    <citation type="journal article" date="2019" name="Int. J. Syst. Evol. Microbiol.">
        <title>The Global Catalogue of Microorganisms (GCM) 10K type strain sequencing project: providing services to taxonomists for standard genome sequencing and annotation.</title>
        <authorList>
            <consortium name="The Broad Institute Genomics Platform"/>
            <consortium name="The Broad Institute Genome Sequencing Center for Infectious Disease"/>
            <person name="Wu L."/>
            <person name="Ma J."/>
        </authorList>
    </citation>
    <scope>NUCLEOTIDE SEQUENCE [LARGE SCALE GENOMIC DNA]</scope>
    <source>
        <strain evidence="4">KCTC 33576</strain>
    </source>
</reference>
<gene>
    <name evidence="3" type="ORF">ACFSYH_06010</name>
</gene>
<sequence>MKNPPRRFTAVAVAVSLAIAGALVTAPIAQAATSTGTVAKPAAKTKITAQPKSASAVPGKTAKFTVKASGQSLKYQWYSKKSGSKKWQKVSGSAAKKATYSVKATTKLNKTQYRVVVTGKQGKATSKAATLSLIAKPKITTQPKLASAYSGESVSFSVKASGIGLSYQWQVDNGTGWKNISGATKASYGFTAKSALELNTYRVVVKNPAGSVTSDAALLSVLSTVSDPMETEQFFWLWSWVGVLFDTWQEDDEYDSTYQDLWGELSITNISDYTLDAYDYLGIYYLGNDGEFYGDGGYEVTGDIWNTVPLAPGQSDAFKVYANVPDHAVGGGVWVFYDDTGEIIQYVEGF</sequence>
<dbReference type="SMART" id="SM00409">
    <property type="entry name" value="IG"/>
    <property type="match status" value="2"/>
</dbReference>
<evidence type="ECO:0000259" key="2">
    <source>
        <dbReference type="SMART" id="SM00409"/>
    </source>
</evidence>
<proteinExistence type="predicted"/>
<dbReference type="InterPro" id="IPR003599">
    <property type="entry name" value="Ig_sub"/>
</dbReference>
<accession>A0ABW5XE62</accession>
<dbReference type="InterPro" id="IPR036179">
    <property type="entry name" value="Ig-like_dom_sf"/>
</dbReference>
<protein>
    <recommendedName>
        <fullName evidence="2">Immunoglobulin domain-containing protein</fullName>
    </recommendedName>
</protein>
<evidence type="ECO:0000313" key="4">
    <source>
        <dbReference type="Proteomes" id="UP001597391"/>
    </source>
</evidence>
<evidence type="ECO:0000256" key="1">
    <source>
        <dbReference type="SAM" id="SignalP"/>
    </source>
</evidence>
<dbReference type="RefSeq" id="WP_377465804.1">
    <property type="nucleotide sequence ID" value="NZ_JBHUOP010000002.1"/>
</dbReference>
<dbReference type="Proteomes" id="UP001597391">
    <property type="component" value="Unassembled WGS sequence"/>
</dbReference>
<organism evidence="3 4">
    <name type="scientific">Populibacterium corticicola</name>
    <dbReference type="NCBI Taxonomy" id="1812826"/>
    <lineage>
        <taxon>Bacteria</taxon>
        <taxon>Bacillati</taxon>
        <taxon>Actinomycetota</taxon>
        <taxon>Actinomycetes</taxon>
        <taxon>Micrococcales</taxon>
        <taxon>Jonesiaceae</taxon>
        <taxon>Populibacterium</taxon>
    </lineage>
</organism>
<feature type="domain" description="Immunoglobulin" evidence="2">
    <location>
        <begin position="143"/>
        <end position="222"/>
    </location>
</feature>
<keyword evidence="4" id="KW-1185">Reference proteome</keyword>
<evidence type="ECO:0000313" key="3">
    <source>
        <dbReference type="EMBL" id="MFD2840122.1"/>
    </source>
</evidence>
<name>A0ABW5XE62_9MICO</name>
<keyword evidence="1" id="KW-0732">Signal</keyword>
<dbReference type="InterPro" id="IPR013783">
    <property type="entry name" value="Ig-like_fold"/>
</dbReference>
<dbReference type="EMBL" id="JBHUOP010000002">
    <property type="protein sequence ID" value="MFD2840122.1"/>
    <property type="molecule type" value="Genomic_DNA"/>
</dbReference>
<dbReference type="Gene3D" id="2.60.40.10">
    <property type="entry name" value="Immunoglobulins"/>
    <property type="match status" value="2"/>
</dbReference>
<comment type="caution">
    <text evidence="3">The sequence shown here is derived from an EMBL/GenBank/DDBJ whole genome shotgun (WGS) entry which is preliminary data.</text>
</comment>
<feature type="signal peptide" evidence="1">
    <location>
        <begin position="1"/>
        <end position="31"/>
    </location>
</feature>
<feature type="domain" description="Immunoglobulin" evidence="2">
    <location>
        <begin position="51"/>
        <end position="134"/>
    </location>
</feature>
<dbReference type="SUPFAM" id="SSF48726">
    <property type="entry name" value="Immunoglobulin"/>
    <property type="match status" value="2"/>
</dbReference>